<accession>A0ABQ9WV66</accession>
<dbReference type="EMBL" id="JARBJD010000349">
    <property type="protein sequence ID" value="KAK2943381.1"/>
    <property type="molecule type" value="Genomic_DNA"/>
</dbReference>
<keyword evidence="2" id="KW-0812">Transmembrane</keyword>
<keyword evidence="2" id="KW-1133">Transmembrane helix</keyword>
<comment type="caution">
    <text evidence="3">The sequence shown here is derived from an EMBL/GenBank/DDBJ whole genome shotgun (WGS) entry which is preliminary data.</text>
</comment>
<organism evidence="3 4">
    <name type="scientific">Blattamonas nauphoetae</name>
    <dbReference type="NCBI Taxonomy" id="2049346"/>
    <lineage>
        <taxon>Eukaryota</taxon>
        <taxon>Metamonada</taxon>
        <taxon>Preaxostyla</taxon>
        <taxon>Oxymonadida</taxon>
        <taxon>Blattamonas</taxon>
    </lineage>
</organism>
<feature type="transmembrane region" description="Helical" evidence="2">
    <location>
        <begin position="182"/>
        <end position="201"/>
    </location>
</feature>
<gene>
    <name evidence="3" type="ORF">BLNAU_21691</name>
</gene>
<evidence type="ECO:0000256" key="2">
    <source>
        <dbReference type="SAM" id="Phobius"/>
    </source>
</evidence>
<evidence type="ECO:0000256" key="1">
    <source>
        <dbReference type="SAM" id="MobiDB-lite"/>
    </source>
</evidence>
<sequence>MDSQLERNRHRSFDHDQTHSFEIFFPDLVEDDSSARNCGVLLVPHESAAILQSITHSRVVSKCITAEAAEARRNRPDALKYVFTNQHLRYSASIANEDASDTITPHIERLASNAQSIVTVGLSSPLSCTSITTIRIHLFDQAPKGATDSSSEHPQPNRTTTHQLIAIAEEEHAITKRKKKTMFVVFLSLFFKPFSVSLMFYSRPHDNPDPLHKYSLKETKLAHQNVTGFERKKHKMEIRFGKTQNATQTNLVEFARQRKEYQKRGPKIESIEKRRKVEMRKLHAREWTGIQEAVEEAGRNTNRKRESGREGETEERRGGTSEKGERREKPVRRAS</sequence>
<feature type="region of interest" description="Disordered" evidence="1">
    <location>
        <begin position="287"/>
        <end position="335"/>
    </location>
</feature>
<keyword evidence="2" id="KW-0472">Membrane</keyword>
<dbReference type="Proteomes" id="UP001281761">
    <property type="component" value="Unassembled WGS sequence"/>
</dbReference>
<feature type="compositionally biased region" description="Basic and acidic residues" evidence="1">
    <location>
        <begin position="303"/>
        <end position="328"/>
    </location>
</feature>
<proteinExistence type="predicted"/>
<protein>
    <submittedName>
        <fullName evidence="3">Uncharacterized protein</fullName>
    </submittedName>
</protein>
<name>A0ABQ9WV66_9EUKA</name>
<evidence type="ECO:0000313" key="3">
    <source>
        <dbReference type="EMBL" id="KAK2943381.1"/>
    </source>
</evidence>
<evidence type="ECO:0000313" key="4">
    <source>
        <dbReference type="Proteomes" id="UP001281761"/>
    </source>
</evidence>
<reference evidence="3 4" key="1">
    <citation type="journal article" date="2022" name="bioRxiv">
        <title>Genomics of Preaxostyla Flagellates Illuminates Evolutionary Transitions and the Path Towards Mitochondrial Loss.</title>
        <authorList>
            <person name="Novak L.V.F."/>
            <person name="Treitli S.C."/>
            <person name="Pyrih J."/>
            <person name="Halakuc P."/>
            <person name="Pipaliya S.V."/>
            <person name="Vacek V."/>
            <person name="Brzon O."/>
            <person name="Soukal P."/>
            <person name="Eme L."/>
            <person name="Dacks J.B."/>
            <person name="Karnkowska A."/>
            <person name="Elias M."/>
            <person name="Hampl V."/>
        </authorList>
    </citation>
    <scope>NUCLEOTIDE SEQUENCE [LARGE SCALE GENOMIC DNA]</scope>
    <source>
        <strain evidence="3">NAU3</strain>
        <tissue evidence="3">Gut</tissue>
    </source>
</reference>
<keyword evidence="4" id="KW-1185">Reference proteome</keyword>